<evidence type="ECO:0000313" key="2">
    <source>
        <dbReference type="Proteomes" id="UP000580250"/>
    </source>
</evidence>
<gene>
    <name evidence="1" type="ORF">MENT_LOCUS20094</name>
</gene>
<name>A0A6V7V1E2_MELEN</name>
<dbReference type="Proteomes" id="UP000580250">
    <property type="component" value="Unassembled WGS sequence"/>
</dbReference>
<comment type="caution">
    <text evidence="1">The sequence shown here is derived from an EMBL/GenBank/DDBJ whole genome shotgun (WGS) entry which is preliminary data.</text>
</comment>
<evidence type="ECO:0000313" key="1">
    <source>
        <dbReference type="EMBL" id="CAD2168714.1"/>
    </source>
</evidence>
<dbReference type="EMBL" id="CAJEWN010000144">
    <property type="protein sequence ID" value="CAD2168714.1"/>
    <property type="molecule type" value="Genomic_DNA"/>
</dbReference>
<dbReference type="AlphaFoldDB" id="A0A6V7V1E2"/>
<reference evidence="1 2" key="1">
    <citation type="submission" date="2020-08" db="EMBL/GenBank/DDBJ databases">
        <authorList>
            <person name="Koutsovoulos G."/>
            <person name="Danchin GJ E."/>
        </authorList>
    </citation>
    <scope>NUCLEOTIDE SEQUENCE [LARGE SCALE GENOMIC DNA]</scope>
</reference>
<proteinExistence type="predicted"/>
<sequence>MNLQGVNSGGSKVGKLENERANTEENILHLVLSSKIKILSCSKHGIGEYFWDIFFIYV</sequence>
<organism evidence="1 2">
    <name type="scientific">Meloidogyne enterolobii</name>
    <name type="common">Root-knot nematode worm</name>
    <name type="synonym">Meloidogyne mayaguensis</name>
    <dbReference type="NCBI Taxonomy" id="390850"/>
    <lineage>
        <taxon>Eukaryota</taxon>
        <taxon>Metazoa</taxon>
        <taxon>Ecdysozoa</taxon>
        <taxon>Nematoda</taxon>
        <taxon>Chromadorea</taxon>
        <taxon>Rhabditida</taxon>
        <taxon>Tylenchina</taxon>
        <taxon>Tylenchomorpha</taxon>
        <taxon>Tylenchoidea</taxon>
        <taxon>Meloidogynidae</taxon>
        <taxon>Meloidogyninae</taxon>
        <taxon>Meloidogyne</taxon>
    </lineage>
</organism>
<protein>
    <submittedName>
        <fullName evidence="1">Uncharacterized protein</fullName>
    </submittedName>
</protein>
<accession>A0A6V7V1E2</accession>